<keyword evidence="2" id="KW-0378">Hydrolase</keyword>
<dbReference type="PATRIC" id="fig|1263870.3.peg.2822"/>
<evidence type="ECO:0000256" key="2">
    <source>
        <dbReference type="ARBA" id="ARBA00022801"/>
    </source>
</evidence>
<evidence type="ECO:0000313" key="4">
    <source>
        <dbReference type="EMBL" id="EMI55915.1"/>
    </source>
</evidence>
<evidence type="ECO:0000313" key="5">
    <source>
        <dbReference type="Proteomes" id="UP000011885"/>
    </source>
</evidence>
<dbReference type="SUPFAM" id="SSF53649">
    <property type="entry name" value="Alkaline phosphatase-like"/>
    <property type="match status" value="1"/>
</dbReference>
<reference evidence="4 5" key="1">
    <citation type="journal article" date="2013" name="Mar. Genomics">
        <title>Expression of sulfatases in Rhodopirellula baltica and the diversity of sulfatases in the genus Rhodopirellula.</title>
        <authorList>
            <person name="Wegner C.E."/>
            <person name="Richter-Heitmann T."/>
            <person name="Klindworth A."/>
            <person name="Klockow C."/>
            <person name="Richter M."/>
            <person name="Achstetter T."/>
            <person name="Glockner F.O."/>
            <person name="Harder J."/>
        </authorList>
    </citation>
    <scope>NUCLEOTIDE SEQUENCE [LARGE SCALE GENOMIC DNA]</scope>
    <source>
        <strain evidence="4 5">SM41</strain>
    </source>
</reference>
<dbReference type="Pfam" id="PF00884">
    <property type="entry name" value="Sulfatase"/>
    <property type="match status" value="1"/>
</dbReference>
<comment type="similarity">
    <text evidence="1">Belongs to the sulfatase family.</text>
</comment>
<protein>
    <submittedName>
        <fullName evidence="4">Sulfatase atsG</fullName>
    </submittedName>
</protein>
<dbReference type="GO" id="GO:0004065">
    <property type="term" value="F:arylsulfatase activity"/>
    <property type="evidence" value="ECO:0007669"/>
    <property type="project" value="TreeGrafter"/>
</dbReference>
<dbReference type="PANTHER" id="PTHR42693">
    <property type="entry name" value="ARYLSULFATASE FAMILY MEMBER"/>
    <property type="match status" value="1"/>
</dbReference>
<evidence type="ECO:0000256" key="1">
    <source>
        <dbReference type="ARBA" id="ARBA00008779"/>
    </source>
</evidence>
<name>M5U384_9BACT</name>
<dbReference type="Gene3D" id="3.40.720.10">
    <property type="entry name" value="Alkaline Phosphatase, subunit A"/>
    <property type="match status" value="1"/>
</dbReference>
<accession>M5U384</accession>
<dbReference type="InterPro" id="IPR017850">
    <property type="entry name" value="Alkaline_phosphatase_core_sf"/>
</dbReference>
<dbReference type="PANTHER" id="PTHR42693:SF53">
    <property type="entry name" value="ENDO-4-O-SULFATASE"/>
    <property type="match status" value="1"/>
</dbReference>
<organism evidence="4 5">
    <name type="scientific">Rhodopirellula sallentina SM41</name>
    <dbReference type="NCBI Taxonomy" id="1263870"/>
    <lineage>
        <taxon>Bacteria</taxon>
        <taxon>Pseudomonadati</taxon>
        <taxon>Planctomycetota</taxon>
        <taxon>Planctomycetia</taxon>
        <taxon>Pirellulales</taxon>
        <taxon>Pirellulaceae</taxon>
        <taxon>Rhodopirellula</taxon>
    </lineage>
</organism>
<dbReference type="AlphaFoldDB" id="M5U384"/>
<keyword evidence="5" id="KW-1185">Reference proteome</keyword>
<dbReference type="Proteomes" id="UP000011885">
    <property type="component" value="Unassembled WGS sequence"/>
</dbReference>
<dbReference type="InterPro" id="IPR016024">
    <property type="entry name" value="ARM-type_fold"/>
</dbReference>
<sequence>MLADLKDAGQLENTFVFYFGDHGGVLPRSKGYVFESGLHVPFVVRVPENYRDRVDRELGSRTNGFVSFIDFAPTVLNLAGVEIPDAFDGEAFLGPRVSATSVDKRDTTFSYSDRMDEKYDLVRAVRVGNWKYIRYFEAQYPNSLENQYRYEMLAYQEWRELAKESNLPPEQLAFFQPRPVEALFDLSNDPHEVENLASSGEHGSRLMEMRKLLDDHLKETNDLGFFPEAIWLREGLDNPVQFGIQNHDRIAKYIDTANIALMPWDQATSPLLSAMNSADPWVRYWALCAASSKVAGDDDARETAASDDSMLKLATRLTLDSEPLVAARAIEFLALLGKADPRDVLMRSVQRSRDAVEALQVLNIAAYFHANGDGEFPIDPDALEFSFPVDPKGEITRRLQHFAGTKK</sequence>
<dbReference type="InterPro" id="IPR011989">
    <property type="entry name" value="ARM-like"/>
</dbReference>
<feature type="domain" description="Sulfatase N-terminal" evidence="3">
    <location>
        <begin position="2"/>
        <end position="81"/>
    </location>
</feature>
<dbReference type="SUPFAM" id="SSF48371">
    <property type="entry name" value="ARM repeat"/>
    <property type="match status" value="1"/>
</dbReference>
<dbReference type="EMBL" id="ANOH01000187">
    <property type="protein sequence ID" value="EMI55915.1"/>
    <property type="molecule type" value="Genomic_DNA"/>
</dbReference>
<gene>
    <name evidence="4" type="ORF">RSSM_02655</name>
</gene>
<dbReference type="InterPro" id="IPR050738">
    <property type="entry name" value="Sulfatase"/>
</dbReference>
<comment type="caution">
    <text evidence="4">The sequence shown here is derived from an EMBL/GenBank/DDBJ whole genome shotgun (WGS) entry which is preliminary data.</text>
</comment>
<evidence type="ECO:0000259" key="3">
    <source>
        <dbReference type="Pfam" id="PF00884"/>
    </source>
</evidence>
<proteinExistence type="inferred from homology"/>
<dbReference type="Gene3D" id="1.25.10.10">
    <property type="entry name" value="Leucine-rich Repeat Variant"/>
    <property type="match status" value="1"/>
</dbReference>
<dbReference type="InterPro" id="IPR000917">
    <property type="entry name" value="Sulfatase_N"/>
</dbReference>